<evidence type="ECO:0000313" key="1">
    <source>
        <dbReference type="EMBL" id="KPJ68852.1"/>
    </source>
</evidence>
<name>A0A0S7Y2M4_UNCSA</name>
<proteinExistence type="predicted"/>
<protein>
    <submittedName>
        <fullName evidence="1">Uncharacterized protein</fullName>
    </submittedName>
</protein>
<sequence length="291" mass="32785">MEKIDKIILGSNSFEGVGYLSRAQTRHYIEFFSKKENIIPILEASFNLGIRSFMCSNNSNILSSLEDFKNSSDLSILAVIPNAYEYARESTEKGVLGAILSKAKKIDLYRKVRMGLQAIRKIQGIITKDLLTILTNLMDFEMASFHSYNVPGVILHGQVTDLALSSHNREIFDVYQEIIRERYKAQPILATHNFGILLPKLMEWNIKLPIVASFNKKGFIMKPTQEECERLLEKTDYYIIAKKVMAGGRLSPEEAFPYLSDKNIGSVVLGIGSLSEAYHTLSVAKSAFQNS</sequence>
<comment type="caution">
    <text evidence="1">The sequence shown here is derived from an EMBL/GenBank/DDBJ whole genome shotgun (WGS) entry which is preliminary data.</text>
</comment>
<dbReference type="AlphaFoldDB" id="A0A0S7Y2M4"/>
<gene>
    <name evidence="1" type="ORF">AMJ44_05315</name>
</gene>
<dbReference type="EMBL" id="LIZX01000038">
    <property type="protein sequence ID" value="KPJ68852.1"/>
    <property type="molecule type" value="Genomic_DNA"/>
</dbReference>
<reference evidence="1 2" key="1">
    <citation type="journal article" date="2015" name="Microbiome">
        <title>Genomic resolution of linkages in carbon, nitrogen, and sulfur cycling among widespread estuary sediment bacteria.</title>
        <authorList>
            <person name="Baker B.J."/>
            <person name="Lazar C.S."/>
            <person name="Teske A.P."/>
            <person name="Dick G.J."/>
        </authorList>
    </citation>
    <scope>NUCLEOTIDE SEQUENCE [LARGE SCALE GENOMIC DNA]</scope>
    <source>
        <strain evidence="1">DG_54_3</strain>
    </source>
</reference>
<dbReference type="Proteomes" id="UP000051861">
    <property type="component" value="Unassembled WGS sequence"/>
</dbReference>
<accession>A0A0S7Y2M4</accession>
<evidence type="ECO:0000313" key="2">
    <source>
        <dbReference type="Proteomes" id="UP000051861"/>
    </source>
</evidence>
<organism evidence="1 2">
    <name type="scientific">candidate division WOR-1 bacterium DG_54_3</name>
    <dbReference type="NCBI Taxonomy" id="1703775"/>
    <lineage>
        <taxon>Bacteria</taxon>
        <taxon>Bacillati</taxon>
        <taxon>Saganbacteria</taxon>
    </lineage>
</organism>